<protein>
    <submittedName>
        <fullName evidence="2">Fructosamine-3-kinase</fullName>
    </submittedName>
</protein>
<name>A0ABQ5JJ95_9LACO</name>
<gene>
    <name evidence="2" type="ORF">LPAF129_16590</name>
</gene>
<accession>A0ABQ5JJ95</accession>
<dbReference type="PIRSF" id="PIRSF006221">
    <property type="entry name" value="Ketosamine-3-kinase"/>
    <property type="match status" value="1"/>
</dbReference>
<dbReference type="PANTHER" id="PTHR12149">
    <property type="entry name" value="FRUCTOSAMINE 3 KINASE-RELATED PROTEIN"/>
    <property type="match status" value="1"/>
</dbReference>
<dbReference type="InterPro" id="IPR016477">
    <property type="entry name" value="Fructo-/Ketosamine-3-kinase"/>
</dbReference>
<dbReference type="Gene3D" id="3.30.200.20">
    <property type="entry name" value="Phosphorylase Kinase, domain 1"/>
    <property type="match status" value="1"/>
</dbReference>
<keyword evidence="3" id="KW-1185">Reference proteome</keyword>
<evidence type="ECO:0000313" key="2">
    <source>
        <dbReference type="EMBL" id="GKS81973.1"/>
    </source>
</evidence>
<dbReference type="SUPFAM" id="SSF56112">
    <property type="entry name" value="Protein kinase-like (PK-like)"/>
    <property type="match status" value="1"/>
</dbReference>
<comment type="similarity">
    <text evidence="1">Belongs to the fructosamine kinase family.</text>
</comment>
<keyword evidence="1" id="KW-0418">Kinase</keyword>
<dbReference type="Proteomes" id="UP001055149">
    <property type="component" value="Unassembled WGS sequence"/>
</dbReference>
<proteinExistence type="inferred from homology"/>
<evidence type="ECO:0000256" key="1">
    <source>
        <dbReference type="PIRNR" id="PIRNR006221"/>
    </source>
</evidence>
<evidence type="ECO:0000313" key="3">
    <source>
        <dbReference type="Proteomes" id="UP001055149"/>
    </source>
</evidence>
<dbReference type="PANTHER" id="PTHR12149:SF8">
    <property type="entry name" value="PROTEIN-RIBULOSAMINE 3-KINASE"/>
    <property type="match status" value="1"/>
</dbReference>
<dbReference type="Gene3D" id="3.90.1200.10">
    <property type="match status" value="1"/>
</dbReference>
<organism evidence="2 3">
    <name type="scientific">Ligilactobacillus pabuli</name>
    <dbReference type="NCBI Taxonomy" id="2886039"/>
    <lineage>
        <taxon>Bacteria</taxon>
        <taxon>Bacillati</taxon>
        <taxon>Bacillota</taxon>
        <taxon>Bacilli</taxon>
        <taxon>Lactobacillales</taxon>
        <taxon>Lactobacillaceae</taxon>
        <taxon>Ligilactobacillus</taxon>
    </lineage>
</organism>
<dbReference type="Pfam" id="PF03881">
    <property type="entry name" value="Fructosamin_kin"/>
    <property type="match status" value="1"/>
</dbReference>
<comment type="caution">
    <text evidence="2">The sequence shown here is derived from an EMBL/GenBank/DDBJ whole genome shotgun (WGS) entry which is preliminary data.</text>
</comment>
<dbReference type="InterPro" id="IPR011009">
    <property type="entry name" value="Kinase-like_dom_sf"/>
</dbReference>
<keyword evidence="1" id="KW-0808">Transferase</keyword>
<sequence>MTVMEQTWQQQLPLSGIREVTAVSGGDVNLAYCVQTDQQNYFLLVQPAETADFYAGEIAGLKALAAADIKAPRVLANGQINGDAFLLLDYLQQGPNGSQADLGRLVAKMHHYYSPTGKYGFSESYRGASMTFANTWTDSWAALFIDQRMDQLKDALVKKQLWQEAELERYTQVRASMAAELARHQSEPSLLHGDLWGGNHMFLRDGQPALIDPAAFYGDREFDLGCSLVFNAFDEEFYAAYQEAYPLAEGYQKRLKYYALYLLMIHLEKFGGIYAGEVDRLVTAILEEAN</sequence>
<reference evidence="2" key="1">
    <citation type="journal article" date="2022" name="Int. J. Syst. Evol. Microbiol.">
        <title>A novel species of lactic acid bacteria, Ligilactobacillus pabuli sp. nov., isolated from alfalfa silage.</title>
        <authorList>
            <person name="Tohno M."/>
            <person name="Tanizawa Y."/>
            <person name="Sawada H."/>
            <person name="Sakamoto M."/>
            <person name="Ohkuma M."/>
            <person name="Kobayashi H."/>
        </authorList>
    </citation>
    <scope>NUCLEOTIDE SEQUENCE</scope>
    <source>
        <strain evidence="2">AF129</strain>
    </source>
</reference>
<dbReference type="EMBL" id="BQXH01000016">
    <property type="protein sequence ID" value="GKS81973.1"/>
    <property type="molecule type" value="Genomic_DNA"/>
</dbReference>